<dbReference type="Proteomes" id="UP000016922">
    <property type="component" value="Unassembled WGS sequence"/>
</dbReference>
<name>S3DWZ5_GLAL2</name>
<dbReference type="InterPro" id="IPR011009">
    <property type="entry name" value="Kinase-like_dom_sf"/>
</dbReference>
<dbReference type="eggNOG" id="KOG0591">
    <property type="taxonomic scope" value="Eukaryota"/>
</dbReference>
<sequence length="514" mass="58167">MALNLAGPPRHYTNPERNRVRLKSYNTFHPEDRAFIKGLPEHQDVPAGYRTTPWPRTPPIAVAGNDIFPGYSSAGVLDTLRRPHRTAERRDWLASTIEELATRTAAGAVGQWRCISILGSGISGKVGLWRYDGGDDNDIAVPREVAVKQIQTLRIGGMDYTEEAGYHQMFSNTNSCHIVHFHASDIITPQDVQTMTANPNSKEYVLPAVANTWLQLRRRIIMEYCELGSLYDLLERRDIESEPFHEETLWKFFECLVDGISVLSEGVNYVWDQATDQAQAQELGPAGPWVQHVHFDMKPHNIMLGERDAQHPDTPILKLADFGLTEEDWAISGIAGIYGTATNVWAIGFLMYSMIHLATGWRPPLDAFLPTFMINGGPARGITYGESITTDSPISVQLRDLIFECLYMDPAHRPSLRDIKERVCRGLDAHVTARNHVGDQPEGWDRFIERRRRPSWSRVRRRRRRSFFPGCGRRRQRTKAEDDAAYVPGGIFSQGERVGARNRDDLVGFDSDDS</sequence>
<dbReference type="AlphaFoldDB" id="S3DWZ5"/>
<keyword evidence="3" id="KW-1185">Reference proteome</keyword>
<keyword evidence="2" id="KW-0418">Kinase</keyword>
<dbReference type="InterPro" id="IPR053083">
    <property type="entry name" value="TF_kinase-domain_protein"/>
</dbReference>
<dbReference type="Gene3D" id="1.10.510.10">
    <property type="entry name" value="Transferase(Phosphotransferase) domain 1"/>
    <property type="match status" value="2"/>
</dbReference>
<dbReference type="KEGG" id="glz:GLAREA_03865"/>
<reference evidence="2 3" key="1">
    <citation type="journal article" date="2013" name="BMC Genomics">
        <title>Genomics-driven discovery of the pneumocandin biosynthetic gene cluster in the fungus Glarea lozoyensis.</title>
        <authorList>
            <person name="Chen L."/>
            <person name="Yue Q."/>
            <person name="Zhang X."/>
            <person name="Xiang M."/>
            <person name="Wang C."/>
            <person name="Li S."/>
            <person name="Che Y."/>
            <person name="Ortiz-Lopez F.J."/>
            <person name="Bills G.F."/>
            <person name="Liu X."/>
            <person name="An Z."/>
        </authorList>
    </citation>
    <scope>NUCLEOTIDE SEQUENCE [LARGE SCALE GENOMIC DNA]</scope>
    <source>
        <strain evidence="3">ATCC 20868 / MF5171</strain>
    </source>
</reference>
<evidence type="ECO:0000313" key="3">
    <source>
        <dbReference type="Proteomes" id="UP000016922"/>
    </source>
</evidence>
<dbReference type="OMA" id="WRCISIL"/>
<dbReference type="PANTHER" id="PTHR44305">
    <property type="entry name" value="SI:DKEY-192D15.2-RELATED"/>
    <property type="match status" value="1"/>
</dbReference>
<dbReference type="SUPFAM" id="SSF56112">
    <property type="entry name" value="Protein kinase-like (PK-like)"/>
    <property type="match status" value="1"/>
</dbReference>
<dbReference type="RefSeq" id="XP_008082309.1">
    <property type="nucleotide sequence ID" value="XM_008084118.1"/>
</dbReference>
<gene>
    <name evidence="2" type="ORF">GLAREA_03865</name>
</gene>
<dbReference type="STRING" id="1116229.S3DWZ5"/>
<dbReference type="SMART" id="SM00220">
    <property type="entry name" value="S_TKc"/>
    <property type="match status" value="1"/>
</dbReference>
<dbReference type="HOGENOM" id="CLU_530017_0_0_1"/>
<evidence type="ECO:0000259" key="1">
    <source>
        <dbReference type="PROSITE" id="PS50011"/>
    </source>
</evidence>
<evidence type="ECO:0000313" key="2">
    <source>
        <dbReference type="EMBL" id="EPE30898.1"/>
    </source>
</evidence>
<feature type="domain" description="Protein kinase" evidence="1">
    <location>
        <begin position="112"/>
        <end position="433"/>
    </location>
</feature>
<dbReference type="EMBL" id="KE145363">
    <property type="protein sequence ID" value="EPE30898.1"/>
    <property type="molecule type" value="Genomic_DNA"/>
</dbReference>
<dbReference type="OrthoDB" id="4062651at2759"/>
<organism evidence="2 3">
    <name type="scientific">Glarea lozoyensis (strain ATCC 20868 / MF5171)</name>
    <dbReference type="NCBI Taxonomy" id="1116229"/>
    <lineage>
        <taxon>Eukaryota</taxon>
        <taxon>Fungi</taxon>
        <taxon>Dikarya</taxon>
        <taxon>Ascomycota</taxon>
        <taxon>Pezizomycotina</taxon>
        <taxon>Leotiomycetes</taxon>
        <taxon>Helotiales</taxon>
        <taxon>Helotiaceae</taxon>
        <taxon>Glarea</taxon>
    </lineage>
</organism>
<dbReference type="PROSITE" id="PS50011">
    <property type="entry name" value="PROTEIN_KINASE_DOM"/>
    <property type="match status" value="1"/>
</dbReference>
<dbReference type="GO" id="GO:0005524">
    <property type="term" value="F:ATP binding"/>
    <property type="evidence" value="ECO:0007669"/>
    <property type="project" value="InterPro"/>
</dbReference>
<proteinExistence type="predicted"/>
<keyword evidence="2" id="KW-0808">Transferase</keyword>
<dbReference type="GO" id="GO:0004672">
    <property type="term" value="F:protein kinase activity"/>
    <property type="evidence" value="ECO:0007669"/>
    <property type="project" value="InterPro"/>
</dbReference>
<accession>S3DWZ5</accession>
<dbReference type="GeneID" id="19462920"/>
<dbReference type="InterPro" id="IPR000719">
    <property type="entry name" value="Prot_kinase_dom"/>
</dbReference>
<protein>
    <submittedName>
        <fullName evidence="2">Protein kinase-like (PK-like)</fullName>
    </submittedName>
</protein>